<feature type="domain" description="ACAD9/ACADV-like C-terminal" evidence="11">
    <location>
        <begin position="483"/>
        <end position="574"/>
    </location>
</feature>
<dbReference type="InterPro" id="IPR009075">
    <property type="entry name" value="AcylCo_DH/oxidase_C"/>
</dbReference>
<protein>
    <submittedName>
        <fullName evidence="12">Acyl-CoA dehydrogenase family protein</fullName>
    </submittedName>
</protein>
<proteinExistence type="inferred from homology"/>
<dbReference type="Pfam" id="PF21343">
    <property type="entry name" value="ACAD9-ACADV_C"/>
    <property type="match status" value="1"/>
</dbReference>
<dbReference type="PANTHER" id="PTHR43884:SF9">
    <property type="entry name" value="COMPLEX I ASSEMBLY FACTOR ACAD9, MITOCHONDRIAL"/>
    <property type="match status" value="1"/>
</dbReference>
<comment type="similarity">
    <text evidence="2 7">Belongs to the acyl-CoA dehydrogenase family.</text>
</comment>
<evidence type="ECO:0000256" key="1">
    <source>
        <dbReference type="ARBA" id="ARBA00001974"/>
    </source>
</evidence>
<gene>
    <name evidence="12" type="ORF">GCM10023156_30230</name>
</gene>
<evidence type="ECO:0000313" key="12">
    <source>
        <dbReference type="EMBL" id="GAA4455738.1"/>
    </source>
</evidence>
<evidence type="ECO:0000256" key="4">
    <source>
        <dbReference type="ARBA" id="ARBA00022827"/>
    </source>
</evidence>
<dbReference type="Gene3D" id="1.10.540.10">
    <property type="entry name" value="Acyl-CoA dehydrogenase/oxidase, N-terminal domain"/>
    <property type="match status" value="1"/>
</dbReference>
<evidence type="ECO:0000259" key="9">
    <source>
        <dbReference type="Pfam" id="PF02770"/>
    </source>
</evidence>
<evidence type="ECO:0000259" key="8">
    <source>
        <dbReference type="Pfam" id="PF00441"/>
    </source>
</evidence>
<dbReference type="InterPro" id="IPR009100">
    <property type="entry name" value="AcylCoA_DH/oxidase_NM_dom_sf"/>
</dbReference>
<name>A0ABP8MX28_9BACT</name>
<dbReference type="Pfam" id="PF02771">
    <property type="entry name" value="Acyl-CoA_dh_N"/>
    <property type="match status" value="1"/>
</dbReference>
<dbReference type="PANTHER" id="PTHR43884">
    <property type="entry name" value="ACYL-COA DEHYDROGENASE"/>
    <property type="match status" value="1"/>
</dbReference>
<dbReference type="RefSeq" id="WP_345323314.1">
    <property type="nucleotide sequence ID" value="NZ_BAABGA010000035.1"/>
</dbReference>
<evidence type="ECO:0000256" key="6">
    <source>
        <dbReference type="ARBA" id="ARBA00023002"/>
    </source>
</evidence>
<dbReference type="InterPro" id="IPR006091">
    <property type="entry name" value="Acyl-CoA_Oxase/DH_mid-dom"/>
</dbReference>
<dbReference type="SUPFAM" id="SSF47203">
    <property type="entry name" value="Acyl-CoA dehydrogenase C-terminal domain-like"/>
    <property type="match status" value="1"/>
</dbReference>
<keyword evidence="6 7" id="KW-0560">Oxidoreductase</keyword>
<dbReference type="InterPro" id="IPR049448">
    <property type="entry name" value="ACAD9/ACADV-like_C"/>
</dbReference>
<dbReference type="InterPro" id="IPR013786">
    <property type="entry name" value="AcylCoA_DH/ox_N"/>
</dbReference>
<dbReference type="InterPro" id="IPR046373">
    <property type="entry name" value="Acyl-CoA_Oxase/DH_mid-dom_sf"/>
</dbReference>
<reference evidence="13" key="1">
    <citation type="journal article" date="2019" name="Int. J. Syst. Evol. Microbiol.">
        <title>The Global Catalogue of Microorganisms (GCM) 10K type strain sequencing project: providing services to taxonomists for standard genome sequencing and annotation.</title>
        <authorList>
            <consortium name="The Broad Institute Genomics Platform"/>
            <consortium name="The Broad Institute Genome Sequencing Center for Infectious Disease"/>
            <person name="Wu L."/>
            <person name="Ma J."/>
        </authorList>
    </citation>
    <scope>NUCLEOTIDE SEQUENCE [LARGE SCALE GENOMIC DNA]</scope>
    <source>
        <strain evidence="13">JCM 17759</strain>
    </source>
</reference>
<keyword evidence="3 7" id="KW-0285">Flavoprotein</keyword>
<organism evidence="12 13">
    <name type="scientific">Novipirellula rosea</name>
    <dbReference type="NCBI Taxonomy" id="1031540"/>
    <lineage>
        <taxon>Bacteria</taxon>
        <taxon>Pseudomonadati</taxon>
        <taxon>Planctomycetota</taxon>
        <taxon>Planctomycetia</taxon>
        <taxon>Pirellulales</taxon>
        <taxon>Pirellulaceae</taxon>
        <taxon>Novipirellula</taxon>
    </lineage>
</organism>
<dbReference type="Pfam" id="PF02770">
    <property type="entry name" value="Acyl-CoA_dh_M"/>
    <property type="match status" value="1"/>
</dbReference>
<keyword evidence="4 7" id="KW-0274">FAD</keyword>
<sequence length="588" mass="64937">MALKHPPQTTERLEQREQQMRQAEELLGSLPQATGVAKGLFHGQFIHDWVFPYPSLSRQQNADVTAAVASLSQFCDQHLDPVQIDRNADIPRDVIDGLAELGLLGMTAPLSFGGRGFSQKQYCRLLEVIGARCSSTSIFVNAHHSIGMRGLLLFGTDGQKRKWLPDLVLGKKLAAFALTEPDAGSDASNVQTTATPTADGSHFVLNGQKRYITNGAIADVLTVMARTPVEGTNDSAITAFLVTPDMPGFQVTEPRMEKLGIRGTATARLAFDNLHVPRENILGPIGKGLKVALTVLDFGRTTFGACCTGAAKTCLHLATEHARKRHQFGRSLAEFELVQQKLARMAAWTYAMEATTTVTAGLIDRGLEDYMLETAMLKVWSTERLWTIVNDAFQIYGGAAYFTDQPLERMLRDHRINQIGEGANEVLMSFIALTGMRGPGMQMKEVDDAMKHPFSGFGTFTHFATAAVRMRLRTPPVPVRSAELKPIAHRLGKQVKRLGTTVQATLVRHREEVLERQLVLERIAWIAMELFATACTLSRLDSEWVNGDRSRDAAAQFFIADSLRHVDHCFASLRDNDDERLLAAAREL</sequence>
<keyword evidence="5" id="KW-0809">Transit peptide</keyword>
<comment type="caution">
    <text evidence="12">The sequence shown here is derived from an EMBL/GenBank/DDBJ whole genome shotgun (WGS) entry which is preliminary data.</text>
</comment>
<evidence type="ECO:0000256" key="5">
    <source>
        <dbReference type="ARBA" id="ARBA00022946"/>
    </source>
</evidence>
<feature type="domain" description="Acyl-CoA dehydrogenase/oxidase C-terminal" evidence="8">
    <location>
        <begin position="286"/>
        <end position="432"/>
    </location>
</feature>
<comment type="cofactor">
    <cofactor evidence="1 7">
        <name>FAD</name>
        <dbReference type="ChEBI" id="CHEBI:57692"/>
    </cofactor>
</comment>
<dbReference type="Gene3D" id="1.20.140.10">
    <property type="entry name" value="Butyryl-CoA Dehydrogenase, subunit A, domain 3"/>
    <property type="match status" value="2"/>
</dbReference>
<dbReference type="EMBL" id="BAABGA010000035">
    <property type="protein sequence ID" value="GAA4455738.1"/>
    <property type="molecule type" value="Genomic_DNA"/>
</dbReference>
<keyword evidence="13" id="KW-1185">Reference proteome</keyword>
<evidence type="ECO:0000313" key="13">
    <source>
        <dbReference type="Proteomes" id="UP001500840"/>
    </source>
</evidence>
<dbReference type="Gene3D" id="2.40.110.10">
    <property type="entry name" value="Butyryl-CoA Dehydrogenase, subunit A, domain 2"/>
    <property type="match status" value="1"/>
</dbReference>
<feature type="domain" description="Acyl-CoA dehydrogenase/oxidase N-terminal" evidence="10">
    <location>
        <begin position="67"/>
        <end position="170"/>
    </location>
</feature>
<dbReference type="Proteomes" id="UP001500840">
    <property type="component" value="Unassembled WGS sequence"/>
</dbReference>
<dbReference type="Pfam" id="PF00441">
    <property type="entry name" value="Acyl-CoA_dh_1"/>
    <property type="match status" value="1"/>
</dbReference>
<dbReference type="SUPFAM" id="SSF56645">
    <property type="entry name" value="Acyl-CoA dehydrogenase NM domain-like"/>
    <property type="match status" value="1"/>
</dbReference>
<accession>A0ABP8MX28</accession>
<dbReference type="InterPro" id="IPR037069">
    <property type="entry name" value="AcylCoA_DH/ox_N_sf"/>
</dbReference>
<feature type="domain" description="Acyl-CoA oxidase/dehydrogenase middle" evidence="9">
    <location>
        <begin position="175"/>
        <end position="273"/>
    </location>
</feature>
<evidence type="ECO:0000256" key="3">
    <source>
        <dbReference type="ARBA" id="ARBA00022630"/>
    </source>
</evidence>
<evidence type="ECO:0000259" key="11">
    <source>
        <dbReference type="Pfam" id="PF21343"/>
    </source>
</evidence>
<dbReference type="InterPro" id="IPR036250">
    <property type="entry name" value="AcylCo_DH-like_C"/>
</dbReference>
<evidence type="ECO:0000256" key="7">
    <source>
        <dbReference type="RuleBase" id="RU362125"/>
    </source>
</evidence>
<evidence type="ECO:0000259" key="10">
    <source>
        <dbReference type="Pfam" id="PF02771"/>
    </source>
</evidence>
<evidence type="ECO:0000256" key="2">
    <source>
        <dbReference type="ARBA" id="ARBA00009347"/>
    </source>
</evidence>